<evidence type="ECO:0000313" key="2">
    <source>
        <dbReference type="Proteomes" id="UP000324222"/>
    </source>
</evidence>
<comment type="caution">
    <text evidence="1">The sequence shown here is derived from an EMBL/GenBank/DDBJ whole genome shotgun (WGS) entry which is preliminary data.</text>
</comment>
<name>A0A5B7H523_PORTR</name>
<proteinExistence type="predicted"/>
<keyword evidence="2" id="KW-1185">Reference proteome</keyword>
<reference evidence="1 2" key="1">
    <citation type="submission" date="2019-05" db="EMBL/GenBank/DDBJ databases">
        <title>Another draft genome of Portunus trituberculatus and its Hox gene families provides insights of decapod evolution.</title>
        <authorList>
            <person name="Jeong J.-H."/>
            <person name="Song I."/>
            <person name="Kim S."/>
            <person name="Choi T."/>
            <person name="Kim D."/>
            <person name="Ryu S."/>
            <person name="Kim W."/>
        </authorList>
    </citation>
    <scope>NUCLEOTIDE SEQUENCE [LARGE SCALE GENOMIC DNA]</scope>
    <source>
        <tissue evidence="1">Muscle</tissue>
    </source>
</reference>
<sequence>MLQYQRHGSQRCGLVSEVAGKKILSLIGVHAGRRFEGWSPVRQPAVHMPRSVLIIHPGRIIHQ</sequence>
<organism evidence="1 2">
    <name type="scientific">Portunus trituberculatus</name>
    <name type="common">Swimming crab</name>
    <name type="synonym">Neptunus trituberculatus</name>
    <dbReference type="NCBI Taxonomy" id="210409"/>
    <lineage>
        <taxon>Eukaryota</taxon>
        <taxon>Metazoa</taxon>
        <taxon>Ecdysozoa</taxon>
        <taxon>Arthropoda</taxon>
        <taxon>Crustacea</taxon>
        <taxon>Multicrustacea</taxon>
        <taxon>Malacostraca</taxon>
        <taxon>Eumalacostraca</taxon>
        <taxon>Eucarida</taxon>
        <taxon>Decapoda</taxon>
        <taxon>Pleocyemata</taxon>
        <taxon>Brachyura</taxon>
        <taxon>Eubrachyura</taxon>
        <taxon>Portunoidea</taxon>
        <taxon>Portunidae</taxon>
        <taxon>Portuninae</taxon>
        <taxon>Portunus</taxon>
    </lineage>
</organism>
<dbReference type="AlphaFoldDB" id="A0A5B7H523"/>
<dbReference type="Proteomes" id="UP000324222">
    <property type="component" value="Unassembled WGS sequence"/>
</dbReference>
<dbReference type="EMBL" id="VSRR010024476">
    <property type="protein sequence ID" value="MPC66222.1"/>
    <property type="molecule type" value="Genomic_DNA"/>
</dbReference>
<accession>A0A5B7H523</accession>
<protein>
    <submittedName>
        <fullName evidence="1">Uncharacterized protein</fullName>
    </submittedName>
</protein>
<gene>
    <name evidence="1" type="ORF">E2C01_060369</name>
</gene>
<evidence type="ECO:0000313" key="1">
    <source>
        <dbReference type="EMBL" id="MPC66222.1"/>
    </source>
</evidence>